<proteinExistence type="predicted"/>
<keyword evidence="2" id="KW-0812">Transmembrane</keyword>
<sequence>MDVSPPGTARPHVEINTGPTFFELLDQHQATSHLLEQQHHQAEDAIPSNQHGLKGDVDDVPSLGGSDVPSDKLDGAIKSPTIVSWKGPPFYSLTGELLGIVISSLFFTLGICVAQLENQVESPWSSAVIQATRVAPSIWPIMFSGVLGTAIRALADWQVERGVSLLALEQLLGSLTMASSVITMFRWSILRISSVALILLWAFNPLGSQASLRGAYLQSKTGFSQGLIQFFENNLSKQILVSAFSDLNNNPGNVPPIVPSLYTSALHDLISGLQYVDLTVSAAAQRVANLGGESSAGIQAATDSWGNIRIPNLKYLTNYDPSHPNDWLNTTWDKKILNYSSLIGDRIEGVNHGFTGNTTFVIPSSYLDISCSPWFYLNNSNTSLNRGGPASSPADKWLSDNTGNNLAITFSLNKDSNHSVFRPITISTIKRNASSDPDQATATEFVFGQYRSPHLPVTLTRCTPRTMYVDANVTCISKGTLGKASCGVNALRESKQPLASPNQTIFDNDLYSNDGDVSNSFRDVLLDGTSDESLEMVSTVPYVSSNAEFFLVNPLTVFTASRNGVPGRFSKDDDLADLGHLDIELFERRLSLLLNTVWKAGWLKQTTVGGEMKLIDNGRFKIDMVKDTPSSVIFPLPQTYGISRPWLAVYFLAVVAMFLAAFVSLVLRTACYAPSILGYASSLTRDSTYFEGYDMYKNSTEDGPTKSKRLGGLRVMVADVGSGAEGIGKIALVPVGMGKRVRMRRMYI</sequence>
<dbReference type="Proteomes" id="UP000799444">
    <property type="component" value="Unassembled WGS sequence"/>
</dbReference>
<keyword evidence="2" id="KW-0472">Membrane</keyword>
<gene>
    <name evidence="3" type="ORF">EJ04DRAFT_569078</name>
</gene>
<dbReference type="AlphaFoldDB" id="A0A9P4UUJ0"/>
<comment type="caution">
    <text evidence="3">The sequence shown here is derived from an EMBL/GenBank/DDBJ whole genome shotgun (WGS) entry which is preliminary data.</text>
</comment>
<keyword evidence="2" id="KW-1133">Transmembrane helix</keyword>
<feature type="region of interest" description="Disordered" evidence="1">
    <location>
        <begin position="35"/>
        <end position="70"/>
    </location>
</feature>
<feature type="transmembrane region" description="Helical" evidence="2">
    <location>
        <begin position="647"/>
        <end position="667"/>
    </location>
</feature>
<accession>A0A9P4UUJ0</accession>
<protein>
    <submittedName>
        <fullName evidence="3">Uncharacterized protein</fullName>
    </submittedName>
</protein>
<name>A0A9P4UUJ0_9PLEO</name>
<dbReference type="EMBL" id="ML996261">
    <property type="protein sequence ID" value="KAF2728952.1"/>
    <property type="molecule type" value="Genomic_DNA"/>
</dbReference>
<dbReference type="OrthoDB" id="3726939at2759"/>
<reference evidence="3" key="1">
    <citation type="journal article" date="2020" name="Stud. Mycol.">
        <title>101 Dothideomycetes genomes: a test case for predicting lifestyles and emergence of pathogens.</title>
        <authorList>
            <person name="Haridas S."/>
            <person name="Albert R."/>
            <person name="Binder M."/>
            <person name="Bloem J."/>
            <person name="Labutti K."/>
            <person name="Salamov A."/>
            <person name="Andreopoulos B."/>
            <person name="Baker S."/>
            <person name="Barry K."/>
            <person name="Bills G."/>
            <person name="Bluhm B."/>
            <person name="Cannon C."/>
            <person name="Castanera R."/>
            <person name="Culley D."/>
            <person name="Daum C."/>
            <person name="Ezra D."/>
            <person name="Gonzalez J."/>
            <person name="Henrissat B."/>
            <person name="Kuo A."/>
            <person name="Liang C."/>
            <person name="Lipzen A."/>
            <person name="Lutzoni F."/>
            <person name="Magnuson J."/>
            <person name="Mondo S."/>
            <person name="Nolan M."/>
            <person name="Ohm R."/>
            <person name="Pangilinan J."/>
            <person name="Park H.-J."/>
            <person name="Ramirez L."/>
            <person name="Alfaro M."/>
            <person name="Sun H."/>
            <person name="Tritt A."/>
            <person name="Yoshinaga Y."/>
            <person name="Zwiers L.-H."/>
            <person name="Turgeon B."/>
            <person name="Goodwin S."/>
            <person name="Spatafora J."/>
            <person name="Crous P."/>
            <person name="Grigoriev I."/>
        </authorList>
    </citation>
    <scope>NUCLEOTIDE SEQUENCE</scope>
    <source>
        <strain evidence="3">CBS 125425</strain>
    </source>
</reference>
<evidence type="ECO:0000256" key="2">
    <source>
        <dbReference type="SAM" id="Phobius"/>
    </source>
</evidence>
<evidence type="ECO:0000313" key="3">
    <source>
        <dbReference type="EMBL" id="KAF2728952.1"/>
    </source>
</evidence>
<evidence type="ECO:0000313" key="4">
    <source>
        <dbReference type="Proteomes" id="UP000799444"/>
    </source>
</evidence>
<keyword evidence="4" id="KW-1185">Reference proteome</keyword>
<organism evidence="3 4">
    <name type="scientific">Polyplosphaeria fusca</name>
    <dbReference type="NCBI Taxonomy" id="682080"/>
    <lineage>
        <taxon>Eukaryota</taxon>
        <taxon>Fungi</taxon>
        <taxon>Dikarya</taxon>
        <taxon>Ascomycota</taxon>
        <taxon>Pezizomycotina</taxon>
        <taxon>Dothideomycetes</taxon>
        <taxon>Pleosporomycetidae</taxon>
        <taxon>Pleosporales</taxon>
        <taxon>Tetraplosphaeriaceae</taxon>
        <taxon>Polyplosphaeria</taxon>
    </lineage>
</organism>
<evidence type="ECO:0000256" key="1">
    <source>
        <dbReference type="SAM" id="MobiDB-lite"/>
    </source>
</evidence>